<evidence type="ECO:0000313" key="3">
    <source>
        <dbReference type="Proteomes" id="UP001255856"/>
    </source>
</evidence>
<dbReference type="Pfam" id="PF08711">
    <property type="entry name" value="Med26"/>
    <property type="match status" value="1"/>
</dbReference>
<accession>A0AAD9IJC6</accession>
<evidence type="ECO:0000259" key="1">
    <source>
        <dbReference type="Pfam" id="PF08711"/>
    </source>
</evidence>
<name>A0AAD9IJC6_PROWI</name>
<dbReference type="Gene3D" id="1.20.930.10">
    <property type="entry name" value="Conserved domain common to transcription factors TFIIS, elongin A, CRSP70"/>
    <property type="match status" value="1"/>
</dbReference>
<dbReference type="Proteomes" id="UP001255856">
    <property type="component" value="Unassembled WGS sequence"/>
</dbReference>
<reference evidence="2" key="1">
    <citation type="submission" date="2021-01" db="EMBL/GenBank/DDBJ databases">
        <authorList>
            <person name="Eckstrom K.M.E."/>
        </authorList>
    </citation>
    <scope>NUCLEOTIDE SEQUENCE</scope>
    <source>
        <strain evidence="2">UVCC 0001</strain>
    </source>
</reference>
<keyword evidence="3" id="KW-1185">Reference proteome</keyword>
<dbReference type="AlphaFoldDB" id="A0AAD9IJC6"/>
<comment type="caution">
    <text evidence="2">The sequence shown here is derived from an EMBL/GenBank/DDBJ whole genome shotgun (WGS) entry which is preliminary data.</text>
</comment>
<organism evidence="2 3">
    <name type="scientific">Prototheca wickerhamii</name>
    <dbReference type="NCBI Taxonomy" id="3111"/>
    <lineage>
        <taxon>Eukaryota</taxon>
        <taxon>Viridiplantae</taxon>
        <taxon>Chlorophyta</taxon>
        <taxon>core chlorophytes</taxon>
        <taxon>Trebouxiophyceae</taxon>
        <taxon>Chlorellales</taxon>
        <taxon>Chlorellaceae</taxon>
        <taxon>Prototheca</taxon>
    </lineage>
</organism>
<dbReference type="SUPFAM" id="SSF47676">
    <property type="entry name" value="Conserved domain common to transcription factors TFIIS, elongin A, CRSP70"/>
    <property type="match status" value="1"/>
</dbReference>
<dbReference type="InterPro" id="IPR017923">
    <property type="entry name" value="TFIIS_N"/>
</dbReference>
<dbReference type="EMBL" id="JASFZW010000002">
    <property type="protein sequence ID" value="KAK2079491.1"/>
    <property type="molecule type" value="Genomic_DNA"/>
</dbReference>
<gene>
    <name evidence="2" type="ORF">QBZ16_001885</name>
</gene>
<dbReference type="InterPro" id="IPR035441">
    <property type="entry name" value="TFIIS/LEDGF_dom_sf"/>
</dbReference>
<sequence>MRGTDQRASGHYTYAKVPEFDAPPLNCTNRVKVVSWLGRQGITSQVPETSCTLPALSLDWLARSAQGDALPNPGPGAALCPPCWLECREETVFISGQSCQQFHLIDSSGGRTLAATSCPGLVAPTAAAASPSAVSLGQPPRGCHHDEAATHGGHRSFQVQALPRPPFGGAKLRPWGALPAGTAADELLAEDSPLLASPFSPIALIHTGMEEQASFLSDPALSHQSYSVTQMSACFSDASLPGTPAGAAPPACANAAAVSRHVPPSHLVHWAQLLSGAGQPRHRAGALETGYVAPPEVALPVLSELLQSGVDLVILETTQLSKVVAELRQHPVPAVADLAGRVVARWRDIALQVLQRDA</sequence>
<proteinExistence type="predicted"/>
<protein>
    <recommendedName>
        <fullName evidence="1">TFIIS N-terminal domain-containing protein</fullName>
    </recommendedName>
</protein>
<feature type="domain" description="TFIIS N-terminal" evidence="1">
    <location>
        <begin position="302"/>
        <end position="349"/>
    </location>
</feature>
<evidence type="ECO:0000313" key="2">
    <source>
        <dbReference type="EMBL" id="KAK2079491.1"/>
    </source>
</evidence>